<dbReference type="InterPro" id="IPR050194">
    <property type="entry name" value="Glycosyltransferase_grp1"/>
</dbReference>
<dbReference type="PANTHER" id="PTHR45947">
    <property type="entry name" value="SULFOQUINOVOSYL TRANSFERASE SQD2"/>
    <property type="match status" value="1"/>
</dbReference>
<dbReference type="EMBL" id="AWSD01000015">
    <property type="protein sequence ID" value="ERH23477.1"/>
    <property type="molecule type" value="Genomic_DNA"/>
</dbReference>
<evidence type="ECO:0000313" key="4">
    <source>
        <dbReference type="EMBL" id="ERH23477.1"/>
    </source>
</evidence>
<dbReference type="HOGENOM" id="CLU_672423_0_0_11"/>
<dbReference type="Gene3D" id="3.40.50.2000">
    <property type="entry name" value="Glycogen Phosphorylase B"/>
    <property type="match status" value="2"/>
</dbReference>
<dbReference type="GO" id="GO:0016757">
    <property type="term" value="F:glycosyltransferase activity"/>
    <property type="evidence" value="ECO:0007669"/>
    <property type="project" value="UniProtKB-KW"/>
</dbReference>
<keyword evidence="2 4" id="KW-0808">Transferase</keyword>
<dbReference type="Proteomes" id="UP000016498">
    <property type="component" value="Unassembled WGS sequence"/>
</dbReference>
<keyword evidence="1" id="KW-0328">Glycosyltransferase</keyword>
<accession>U1RYK2</accession>
<proteinExistence type="predicted"/>
<dbReference type="PANTHER" id="PTHR45947:SF3">
    <property type="entry name" value="SULFOQUINOVOSYL TRANSFERASE SQD2"/>
    <property type="match status" value="1"/>
</dbReference>
<protein>
    <submittedName>
        <fullName evidence="4">Glycosyltransferase, group 1 family protein</fullName>
    </submittedName>
</protein>
<comment type="caution">
    <text evidence="4">The sequence shown here is derived from an EMBL/GenBank/DDBJ whole genome shotgun (WGS) entry which is preliminary data.</text>
</comment>
<dbReference type="GO" id="GO:1901137">
    <property type="term" value="P:carbohydrate derivative biosynthetic process"/>
    <property type="evidence" value="ECO:0007669"/>
    <property type="project" value="UniProtKB-ARBA"/>
</dbReference>
<evidence type="ECO:0000256" key="2">
    <source>
        <dbReference type="ARBA" id="ARBA00022679"/>
    </source>
</evidence>
<dbReference type="InterPro" id="IPR028098">
    <property type="entry name" value="Glyco_trans_4-like_N"/>
</dbReference>
<feature type="domain" description="Glycosyltransferase subfamily 4-like N-terminal" evidence="3">
    <location>
        <begin position="24"/>
        <end position="209"/>
    </location>
</feature>
<dbReference type="Pfam" id="PF13439">
    <property type="entry name" value="Glyco_transf_4"/>
    <property type="match status" value="1"/>
</dbReference>
<evidence type="ECO:0000256" key="1">
    <source>
        <dbReference type="ARBA" id="ARBA00022676"/>
    </source>
</evidence>
<dbReference type="SUPFAM" id="SSF53756">
    <property type="entry name" value="UDP-Glycosyltransferase/glycogen phosphorylase"/>
    <property type="match status" value="1"/>
</dbReference>
<name>U1RYK2_9ACTO</name>
<sequence length="422" mass="47238">MKCSLRMKYLSVAIIVDDKFPSGSGVSRSVQTQIEELTRLGHMVTLIVPISDNIVPKNARVITVPSFRLPGMPKHTRILCASRRTLHEIGGKYRFDVVHSQTDTGALLLASKLAQMQRIPHIHTFHTNIAGAHTVSISTFFASLGYRLLAANIARIHMRYLPRYSVDAPRLASEKCICRFDWRTQAIIAYAVDASTTPSQYMSNYIRAASNGVLSSIAVVRTGYNRTFERHVRKIRLDGKQSHGKIRFISVSRLVKEKRVDVIIESFKRAAIHNSELVIVGDGAERDRLMQLAKGYDNISFTGHVGDLKRVAQLLCEADVFVLASYRFDNQPIVIPESLVAGIPILYCDDRLDVGLKYSNSLLVRSDTNSLASGMRQIVEPELYQQLVEGTKDGLADMSPHVTGSDYVKLYKQALNDYDRGR</sequence>
<dbReference type="Pfam" id="PF13692">
    <property type="entry name" value="Glyco_trans_1_4"/>
    <property type="match status" value="1"/>
</dbReference>
<reference evidence="4 5" key="1">
    <citation type="submission" date="2013-06" db="EMBL/GenBank/DDBJ databases">
        <authorList>
            <person name="Weinstock G."/>
            <person name="Sodergren E."/>
            <person name="Lobos E.A."/>
            <person name="Fulton L."/>
            <person name="Fulton R."/>
            <person name="Courtney L."/>
            <person name="Fronick C."/>
            <person name="O'Laughlin M."/>
            <person name="Godfrey J."/>
            <person name="Wilson R.M."/>
            <person name="Miner T."/>
            <person name="Farmer C."/>
            <person name="Delehaunty K."/>
            <person name="Cordes M."/>
            <person name="Minx P."/>
            <person name="Tomlinson C."/>
            <person name="Chen J."/>
            <person name="Wollam A."/>
            <person name="Pepin K.H."/>
            <person name="Bhonagiri V."/>
            <person name="Zhang X."/>
            <person name="Warren W."/>
            <person name="Mitreva M."/>
            <person name="Mardis E.R."/>
            <person name="Wilson R.K."/>
        </authorList>
    </citation>
    <scope>NUCLEOTIDE SEQUENCE [LARGE SCALE GENOMIC DNA]</scope>
    <source>
        <strain evidence="4 5">F0510</strain>
    </source>
</reference>
<organism evidence="4 5">
    <name type="scientific">Actinomyces johnsonii F0510</name>
    <dbReference type="NCBI Taxonomy" id="1227262"/>
    <lineage>
        <taxon>Bacteria</taxon>
        <taxon>Bacillati</taxon>
        <taxon>Actinomycetota</taxon>
        <taxon>Actinomycetes</taxon>
        <taxon>Actinomycetales</taxon>
        <taxon>Actinomycetaceae</taxon>
        <taxon>Actinomyces</taxon>
    </lineage>
</organism>
<evidence type="ECO:0000313" key="5">
    <source>
        <dbReference type="Proteomes" id="UP000016498"/>
    </source>
</evidence>
<gene>
    <name evidence="4" type="ORF">HMPREF1549_00152</name>
</gene>
<dbReference type="AlphaFoldDB" id="U1RYK2"/>
<evidence type="ECO:0000259" key="3">
    <source>
        <dbReference type="Pfam" id="PF13439"/>
    </source>
</evidence>